<proteinExistence type="predicted"/>
<evidence type="ECO:0000313" key="1">
    <source>
        <dbReference type="EMBL" id="CAH0596371.1"/>
    </source>
</evidence>
<evidence type="ECO:0000313" key="2">
    <source>
        <dbReference type="Proteomes" id="UP001154114"/>
    </source>
</evidence>
<name>A0A9P0BUK1_CHRIL</name>
<dbReference type="AlphaFoldDB" id="A0A9P0BUK1"/>
<protein>
    <submittedName>
        <fullName evidence="1">Uncharacterized protein</fullName>
    </submittedName>
</protein>
<dbReference type="Proteomes" id="UP001154114">
    <property type="component" value="Chromosome 22"/>
</dbReference>
<dbReference type="EMBL" id="LR824025">
    <property type="protein sequence ID" value="CAH0596371.1"/>
    <property type="molecule type" value="Genomic_DNA"/>
</dbReference>
<reference evidence="1" key="1">
    <citation type="submission" date="2021-12" db="EMBL/GenBank/DDBJ databases">
        <authorList>
            <person name="King R."/>
        </authorList>
    </citation>
    <scope>NUCLEOTIDE SEQUENCE</scope>
</reference>
<organism evidence="1 2">
    <name type="scientific">Chrysodeixis includens</name>
    <name type="common">Soybean looper</name>
    <name type="synonym">Pseudoplusia includens</name>
    <dbReference type="NCBI Taxonomy" id="689277"/>
    <lineage>
        <taxon>Eukaryota</taxon>
        <taxon>Metazoa</taxon>
        <taxon>Ecdysozoa</taxon>
        <taxon>Arthropoda</taxon>
        <taxon>Hexapoda</taxon>
        <taxon>Insecta</taxon>
        <taxon>Pterygota</taxon>
        <taxon>Neoptera</taxon>
        <taxon>Endopterygota</taxon>
        <taxon>Lepidoptera</taxon>
        <taxon>Glossata</taxon>
        <taxon>Ditrysia</taxon>
        <taxon>Noctuoidea</taxon>
        <taxon>Noctuidae</taxon>
        <taxon>Plusiinae</taxon>
        <taxon>Chrysodeixis</taxon>
    </lineage>
</organism>
<accession>A0A9P0BUK1</accession>
<sequence>MATNQGIKGQWRHIRLTFLGNVLYFHRPNGFQNKSHYETVFSKRFFIIKSRKVNRGDNYISLFILTSSTSLQIRITIHKITLECNIVIT</sequence>
<gene>
    <name evidence="1" type="ORF">CINC_LOCUS7158</name>
</gene>
<keyword evidence="2" id="KW-1185">Reference proteome</keyword>